<proteinExistence type="predicted"/>
<evidence type="ECO:0000256" key="1">
    <source>
        <dbReference type="SAM" id="Phobius"/>
    </source>
</evidence>
<dbReference type="EMBL" id="FOFY01000007">
    <property type="protein sequence ID" value="SEQ90291.1"/>
    <property type="molecule type" value="Genomic_DNA"/>
</dbReference>
<name>A0AAJ5BE18_MYRPR</name>
<dbReference type="Pfam" id="PF25589">
    <property type="entry name" value="DUF7935"/>
    <property type="match status" value="1"/>
</dbReference>
<keyword evidence="3" id="KW-1185">Reference proteome</keyword>
<dbReference type="Proteomes" id="UP000183496">
    <property type="component" value="Unassembled WGS sequence"/>
</dbReference>
<organism evidence="2 3">
    <name type="scientific">Myroides profundi</name>
    <dbReference type="NCBI Taxonomy" id="480520"/>
    <lineage>
        <taxon>Bacteria</taxon>
        <taxon>Pseudomonadati</taxon>
        <taxon>Bacteroidota</taxon>
        <taxon>Flavobacteriia</taxon>
        <taxon>Flavobacteriales</taxon>
        <taxon>Flavobacteriaceae</taxon>
        <taxon>Myroides</taxon>
    </lineage>
</organism>
<sequence length="178" mass="20751">MSTEFILQLLAYTLPALISAALAYTFFNRILEKQTKKDLFLLEKLKAQNTIDLQALKLQAFERFIILIERIDLKKLILRISPTSEDKTLYQINLINHIEQEFDYNVAQQIYISEELWQIIVQSKNSIIELIHQIGSNPNILDANQLRQTLITKNILIEEKLEIARKAIKLEVNTITDK</sequence>
<accession>A0AAJ5BE18</accession>
<reference evidence="2 3" key="1">
    <citation type="submission" date="2016-10" db="EMBL/GenBank/DDBJ databases">
        <authorList>
            <person name="Varghese N."/>
            <person name="Submissions S."/>
        </authorList>
    </citation>
    <scope>NUCLEOTIDE SEQUENCE [LARGE SCALE GENOMIC DNA]</scope>
    <source>
        <strain evidence="3">DSM 19823 / KCTC 23066 / CCTCC M 208030 / D25</strain>
    </source>
</reference>
<dbReference type="AlphaFoldDB" id="A0AAJ5BE18"/>
<keyword evidence="1" id="KW-1133">Transmembrane helix</keyword>
<feature type="transmembrane region" description="Helical" evidence="1">
    <location>
        <begin position="6"/>
        <end position="27"/>
    </location>
</feature>
<protein>
    <submittedName>
        <fullName evidence="2">Uncharacterized protein</fullName>
    </submittedName>
</protein>
<dbReference type="RefSeq" id="WP_041890801.1">
    <property type="nucleotide sequence ID" value="NZ_CP010817.1"/>
</dbReference>
<keyword evidence="1" id="KW-0472">Membrane</keyword>
<dbReference type="KEGG" id="mpw:MPR_1444"/>
<gene>
    <name evidence="2" type="ORF">SAMN04488089_10762</name>
</gene>
<evidence type="ECO:0000313" key="3">
    <source>
        <dbReference type="Proteomes" id="UP000183496"/>
    </source>
</evidence>
<dbReference type="InterPro" id="IPR057695">
    <property type="entry name" value="DUF7935"/>
</dbReference>
<comment type="caution">
    <text evidence="2">The sequence shown here is derived from an EMBL/GenBank/DDBJ whole genome shotgun (WGS) entry which is preliminary data.</text>
</comment>
<keyword evidence="1" id="KW-0812">Transmembrane</keyword>
<evidence type="ECO:0000313" key="2">
    <source>
        <dbReference type="EMBL" id="SEQ90291.1"/>
    </source>
</evidence>